<evidence type="ECO:0000256" key="1">
    <source>
        <dbReference type="ARBA" id="ARBA00004141"/>
    </source>
</evidence>
<dbReference type="SUPFAM" id="SSF103473">
    <property type="entry name" value="MFS general substrate transporter"/>
    <property type="match status" value="1"/>
</dbReference>
<dbReference type="PANTHER" id="PTHR43791">
    <property type="entry name" value="PERMEASE-RELATED"/>
    <property type="match status" value="1"/>
</dbReference>
<feature type="transmembrane region" description="Helical" evidence="6">
    <location>
        <begin position="444"/>
        <end position="466"/>
    </location>
</feature>
<keyword evidence="2" id="KW-0813">Transport</keyword>
<dbReference type="EMBL" id="JH226136">
    <property type="protein sequence ID" value="EHY60796.1"/>
    <property type="molecule type" value="Genomic_DNA"/>
</dbReference>
<dbReference type="Pfam" id="PF07690">
    <property type="entry name" value="MFS_1"/>
    <property type="match status" value="1"/>
</dbReference>
<reference evidence="7" key="1">
    <citation type="submission" date="2011-07" db="EMBL/GenBank/DDBJ databases">
        <title>The Genome Sequence of Exophiala (Wangiella) dermatitidis NIH/UT8656.</title>
        <authorList>
            <consortium name="The Broad Institute Genome Sequencing Platform"/>
            <person name="Cuomo C."/>
            <person name="Wang Z."/>
            <person name="Hunicke-Smith S."/>
            <person name="Szanislo P.J."/>
            <person name="Earl A."/>
            <person name="Young S.K."/>
            <person name="Zeng Q."/>
            <person name="Gargeya S."/>
            <person name="Fitzgerald M."/>
            <person name="Haas B."/>
            <person name="Abouelleil A."/>
            <person name="Alvarado L."/>
            <person name="Arachchi H.M."/>
            <person name="Berlin A."/>
            <person name="Brown A."/>
            <person name="Chapman S.B."/>
            <person name="Chen Z."/>
            <person name="Dunbar C."/>
            <person name="Freedman E."/>
            <person name="Gearin G."/>
            <person name="Gellesch M."/>
            <person name="Goldberg J."/>
            <person name="Griggs A."/>
            <person name="Gujja S."/>
            <person name="Heiman D."/>
            <person name="Howarth C."/>
            <person name="Larson L."/>
            <person name="Lui A."/>
            <person name="MacDonald P.J.P."/>
            <person name="Montmayeur A."/>
            <person name="Murphy C."/>
            <person name="Neiman D."/>
            <person name="Pearson M."/>
            <person name="Priest M."/>
            <person name="Roberts A."/>
            <person name="Saif S."/>
            <person name="Shea T."/>
            <person name="Shenoy N."/>
            <person name="Sisk P."/>
            <person name="Stolte C."/>
            <person name="Sykes S."/>
            <person name="Wortman J."/>
            <person name="Nusbaum C."/>
            <person name="Birren B."/>
        </authorList>
    </citation>
    <scope>NUCLEOTIDE SEQUENCE</scope>
    <source>
        <strain evidence="7">NIH/UT8656</strain>
    </source>
</reference>
<dbReference type="Gene3D" id="1.20.1250.20">
    <property type="entry name" value="MFS general substrate transporter like domains"/>
    <property type="match status" value="1"/>
</dbReference>
<feature type="transmembrane region" description="Helical" evidence="6">
    <location>
        <begin position="323"/>
        <end position="344"/>
    </location>
</feature>
<protein>
    <submittedName>
        <fullName evidence="7">MFS transporter, ACS family, allantoate permease</fullName>
    </submittedName>
</protein>
<keyword evidence="3 6" id="KW-0812">Transmembrane</keyword>
<evidence type="ECO:0000256" key="6">
    <source>
        <dbReference type="SAM" id="Phobius"/>
    </source>
</evidence>
<feature type="transmembrane region" description="Helical" evidence="6">
    <location>
        <begin position="411"/>
        <end position="432"/>
    </location>
</feature>
<gene>
    <name evidence="7" type="ORF">HMPREF1120_08740</name>
</gene>
<keyword evidence="5 6" id="KW-0472">Membrane</keyword>
<dbReference type="GO" id="GO:0016020">
    <property type="term" value="C:membrane"/>
    <property type="evidence" value="ECO:0007669"/>
    <property type="project" value="UniProtKB-SubCell"/>
</dbReference>
<dbReference type="FunCoup" id="H6C9Y5">
    <property type="interactions" value="20"/>
</dbReference>
<proteinExistence type="predicted"/>
<feature type="transmembrane region" description="Helical" evidence="6">
    <location>
        <begin position="376"/>
        <end position="399"/>
    </location>
</feature>
<keyword evidence="4 6" id="KW-1133">Transmembrane helix</keyword>
<accession>H6C9Y5</accession>
<dbReference type="InParanoid" id="H6C9Y5"/>
<organism evidence="7 8">
    <name type="scientific">Exophiala dermatitidis (strain ATCC 34100 / CBS 525.76 / NIH/UT8656)</name>
    <name type="common">Black yeast</name>
    <name type="synonym">Wangiella dermatitidis</name>
    <dbReference type="NCBI Taxonomy" id="858893"/>
    <lineage>
        <taxon>Eukaryota</taxon>
        <taxon>Fungi</taxon>
        <taxon>Dikarya</taxon>
        <taxon>Ascomycota</taxon>
        <taxon>Pezizomycotina</taxon>
        <taxon>Eurotiomycetes</taxon>
        <taxon>Chaetothyriomycetidae</taxon>
        <taxon>Chaetothyriales</taxon>
        <taxon>Herpotrichiellaceae</taxon>
        <taxon>Exophiala</taxon>
    </lineage>
</organism>
<dbReference type="OrthoDB" id="6730379at2759"/>
<dbReference type="Proteomes" id="UP000007304">
    <property type="component" value="Unassembled WGS sequence"/>
</dbReference>
<feature type="transmembrane region" description="Helical" evidence="6">
    <location>
        <begin position="217"/>
        <end position="237"/>
    </location>
</feature>
<evidence type="ECO:0000256" key="2">
    <source>
        <dbReference type="ARBA" id="ARBA00022448"/>
    </source>
</evidence>
<dbReference type="GeneID" id="20313379"/>
<dbReference type="InterPro" id="IPR036259">
    <property type="entry name" value="MFS_trans_sf"/>
</dbReference>
<sequence>MASTKEIEPRITEKPEPHISEQDADVTYTLLKSHGHDFAQGLDAAGQKRLNRKLYWGLVPLLVVIDLVLFIDKATLSYSSILGLFEDTKIGNGQYNNLNTIFYAGYIIGQFPGNYLMQRVPMGKFVSGTIMLWSVIVFLHCTASSYGGLIPLRFFLGLVEATVLPAIEITMGMFFVPEAQGFLQPVFYTSCLGSPIPAGFLAYGLLWTNNAVSPWKFFMIITGGMTSILAILSWFYYPNNPAEARFLTLQEKLYLVNKVHEATHSSIENKKFKKSQLIESLRDPISWLFGLQAFTLMLSNNIAYQSNLLYVSVGVSNLGSTLVSAAGGGFSVICCILATLLLRYVPWRKAYWAAFWCLPPIAGGIGMVALDWDKKISLLACLVLAGATFGITYIIALGWTTSTAAGYTKKLSRNVFFMAGYGIANLVSPQLWVPKDAPRYYPAWIIQIVISWVGTPVILIIINFILARRNKERYAWIAEQEAAGKSRTGVIERIDADGKRVEVEVDIALLDLTDLENKYFIYPL</sequence>
<dbReference type="VEuPathDB" id="FungiDB:HMPREF1120_08740"/>
<evidence type="ECO:0000256" key="3">
    <source>
        <dbReference type="ARBA" id="ARBA00022692"/>
    </source>
</evidence>
<comment type="subcellular location">
    <subcellularLocation>
        <location evidence="1">Membrane</location>
        <topology evidence="1">Multi-pass membrane protein</topology>
    </subcellularLocation>
</comment>
<feature type="transmembrane region" description="Helical" evidence="6">
    <location>
        <begin position="351"/>
        <end position="370"/>
    </location>
</feature>
<dbReference type="GO" id="GO:0033229">
    <property type="term" value="F:cysteine transmembrane transporter activity"/>
    <property type="evidence" value="ECO:0007669"/>
    <property type="project" value="TreeGrafter"/>
</dbReference>
<feature type="transmembrane region" description="Helical" evidence="6">
    <location>
        <begin position="54"/>
        <end position="71"/>
    </location>
</feature>
<dbReference type="InterPro" id="IPR011701">
    <property type="entry name" value="MFS"/>
</dbReference>
<feature type="transmembrane region" description="Helical" evidence="6">
    <location>
        <begin position="154"/>
        <end position="174"/>
    </location>
</feature>
<dbReference type="AlphaFoldDB" id="H6C9Y5"/>
<name>H6C9Y5_EXODN</name>
<dbReference type="RefSeq" id="XP_009161257.1">
    <property type="nucleotide sequence ID" value="XM_009163009.1"/>
</dbReference>
<evidence type="ECO:0000313" key="7">
    <source>
        <dbReference type="EMBL" id="EHY60796.1"/>
    </source>
</evidence>
<evidence type="ECO:0000313" key="8">
    <source>
        <dbReference type="Proteomes" id="UP000007304"/>
    </source>
</evidence>
<evidence type="ECO:0000256" key="4">
    <source>
        <dbReference type="ARBA" id="ARBA00022989"/>
    </source>
</evidence>
<feature type="transmembrane region" description="Helical" evidence="6">
    <location>
        <begin position="186"/>
        <end position="205"/>
    </location>
</feature>
<feature type="transmembrane region" description="Helical" evidence="6">
    <location>
        <begin position="129"/>
        <end position="148"/>
    </location>
</feature>
<dbReference type="HOGENOM" id="CLU_001265_0_5_1"/>
<dbReference type="PANTHER" id="PTHR43791:SF63">
    <property type="entry name" value="HIGH AFFINITY CYSTEINE TRANSPORTER"/>
    <property type="match status" value="1"/>
</dbReference>
<keyword evidence="8" id="KW-1185">Reference proteome</keyword>
<dbReference type="OMA" id="PILWITC"/>
<dbReference type="eggNOG" id="KOG2533">
    <property type="taxonomic scope" value="Eukaryota"/>
</dbReference>
<evidence type="ECO:0000256" key="5">
    <source>
        <dbReference type="ARBA" id="ARBA00023136"/>
    </source>
</evidence>